<name>A0A3M0G4Z6_9ACTN</name>
<dbReference type="OrthoDB" id="3264463at2"/>
<organism evidence="1 2">
    <name type="scientific">Tessaracoccus antarcticus</name>
    <dbReference type="NCBI Taxonomy" id="2479848"/>
    <lineage>
        <taxon>Bacteria</taxon>
        <taxon>Bacillati</taxon>
        <taxon>Actinomycetota</taxon>
        <taxon>Actinomycetes</taxon>
        <taxon>Propionibacteriales</taxon>
        <taxon>Propionibacteriaceae</taxon>
        <taxon>Tessaracoccus</taxon>
    </lineage>
</organism>
<dbReference type="RefSeq" id="WP_121901394.1">
    <property type="nucleotide sequence ID" value="NZ_REFW01000002.1"/>
</dbReference>
<reference evidence="1 2" key="1">
    <citation type="submission" date="2018-10" db="EMBL/GenBank/DDBJ databases">
        <title>Tessaracoccus antarcticuss sp. nov., isolated from sediment.</title>
        <authorList>
            <person name="Zhou L.Y."/>
            <person name="Du Z.J."/>
        </authorList>
    </citation>
    <scope>NUCLEOTIDE SEQUENCE [LARGE SCALE GENOMIC DNA]</scope>
    <source>
        <strain evidence="1 2">JDX10</strain>
    </source>
</reference>
<accession>A0A3M0G4Z6</accession>
<gene>
    <name evidence="1" type="ORF">EAX62_09285</name>
</gene>
<keyword evidence="2" id="KW-1185">Reference proteome</keyword>
<comment type="caution">
    <text evidence="1">The sequence shown here is derived from an EMBL/GenBank/DDBJ whole genome shotgun (WGS) entry which is preliminary data.</text>
</comment>
<proteinExistence type="predicted"/>
<dbReference type="InterPro" id="IPR025447">
    <property type="entry name" value="DUF4192"/>
</dbReference>
<sequence>MSTEITRLHGTTSADLLAIPVIMLGFHPRESCVVLGVRGTRVEFCARMDLDWFTNDFRFGEVVDQLENAVIRCAGCRVAVLAYTADPEAGSLAVEELVAVLGEEIVAESLVTDGDLFWYVHAGMLAPPGGVSYSYASSNFAAQAVYSGVNVDTCREEAVQAVRPPEPASLVARCPGAGWQPRRDLPPCPRMNE</sequence>
<dbReference type="AlphaFoldDB" id="A0A3M0G4Z6"/>
<evidence type="ECO:0000313" key="2">
    <source>
        <dbReference type="Proteomes" id="UP000275256"/>
    </source>
</evidence>
<dbReference type="Pfam" id="PF13830">
    <property type="entry name" value="DUF4192"/>
    <property type="match status" value="1"/>
</dbReference>
<dbReference type="Proteomes" id="UP000275256">
    <property type="component" value="Unassembled WGS sequence"/>
</dbReference>
<protein>
    <submittedName>
        <fullName evidence="1">DUF4192 family protein</fullName>
    </submittedName>
</protein>
<evidence type="ECO:0000313" key="1">
    <source>
        <dbReference type="EMBL" id="RMB59914.1"/>
    </source>
</evidence>
<dbReference type="EMBL" id="REFW01000002">
    <property type="protein sequence ID" value="RMB59914.1"/>
    <property type="molecule type" value="Genomic_DNA"/>
</dbReference>